<dbReference type="CDD" id="cd01335">
    <property type="entry name" value="Radical_SAM"/>
    <property type="match status" value="1"/>
</dbReference>
<dbReference type="PROSITE" id="PS01087">
    <property type="entry name" value="RADICAL_ACTIVATING"/>
    <property type="match status" value="1"/>
</dbReference>
<dbReference type="PIRSF" id="PIRSF000368">
    <property type="entry name" value="NrdG"/>
    <property type="match status" value="1"/>
</dbReference>
<evidence type="ECO:0000256" key="5">
    <source>
        <dbReference type="ARBA" id="ARBA00022485"/>
    </source>
</evidence>
<dbReference type="Pfam" id="PF13353">
    <property type="entry name" value="Fer4_12"/>
    <property type="match status" value="1"/>
</dbReference>
<dbReference type="InterPro" id="IPR034457">
    <property type="entry name" value="Organic_radical-activating"/>
</dbReference>
<dbReference type="KEGG" id="stim:H1B31_04345"/>
<dbReference type="InterPro" id="IPR001989">
    <property type="entry name" value="Radical_activat_CS"/>
</dbReference>
<dbReference type="Gene3D" id="3.20.20.70">
    <property type="entry name" value="Aldolase class I"/>
    <property type="match status" value="1"/>
</dbReference>
<keyword evidence="8 12" id="KW-0560">Oxidoreductase</keyword>
<comment type="similarity">
    <text evidence="3 12">Belongs to the organic radical-activating enzymes family.</text>
</comment>
<dbReference type="InterPro" id="IPR007197">
    <property type="entry name" value="rSAM"/>
</dbReference>
<dbReference type="SFLD" id="SFLDF00299">
    <property type="entry name" value="anaerobic_ribonucleoside-triph"/>
    <property type="match status" value="1"/>
</dbReference>
<dbReference type="AlphaFoldDB" id="A0A7G7VM25"/>
<keyword evidence="5" id="KW-0004">4Fe-4S</keyword>
<dbReference type="SFLD" id="SFLDG01066">
    <property type="entry name" value="organic_radical-activating_enz"/>
    <property type="match status" value="1"/>
</dbReference>
<name>A0A7G7VM25_9FIRM</name>
<accession>A0A7G7VM25</accession>
<dbReference type="GO" id="GO:0004748">
    <property type="term" value="F:ribonucleoside-diphosphate reductase activity, thioredoxin disulfide as acceptor"/>
    <property type="evidence" value="ECO:0007669"/>
    <property type="project" value="TreeGrafter"/>
</dbReference>
<keyword evidence="9" id="KW-0408">Iron</keyword>
<dbReference type="PANTHER" id="PTHR30352">
    <property type="entry name" value="PYRUVATE FORMATE-LYASE-ACTIVATING ENZYME"/>
    <property type="match status" value="1"/>
</dbReference>
<feature type="domain" description="Radical SAM core" evidence="13">
    <location>
        <begin position="22"/>
        <end position="175"/>
    </location>
</feature>
<organism evidence="14 15">
    <name type="scientific">Selenomonas timonae</name>
    <dbReference type="NCBI Taxonomy" id="2754044"/>
    <lineage>
        <taxon>Bacteria</taxon>
        <taxon>Bacillati</taxon>
        <taxon>Bacillota</taxon>
        <taxon>Negativicutes</taxon>
        <taxon>Selenomonadales</taxon>
        <taxon>Selenomonadaceae</taxon>
        <taxon>Selenomonas</taxon>
    </lineage>
</organism>
<comment type="catalytic activity">
    <reaction evidence="11">
        <text>glycyl-[protein] + reduced [flavodoxin] + S-adenosyl-L-methionine = glycin-2-yl radical-[protein] + semiquinone [flavodoxin] + 5'-deoxyadenosine + L-methionine + H(+)</text>
        <dbReference type="Rhea" id="RHEA:61976"/>
        <dbReference type="Rhea" id="RHEA-COMP:10622"/>
        <dbReference type="Rhea" id="RHEA-COMP:14480"/>
        <dbReference type="Rhea" id="RHEA-COMP:15993"/>
        <dbReference type="Rhea" id="RHEA-COMP:15994"/>
        <dbReference type="ChEBI" id="CHEBI:15378"/>
        <dbReference type="ChEBI" id="CHEBI:17319"/>
        <dbReference type="ChEBI" id="CHEBI:29947"/>
        <dbReference type="ChEBI" id="CHEBI:32722"/>
        <dbReference type="ChEBI" id="CHEBI:57618"/>
        <dbReference type="ChEBI" id="CHEBI:57844"/>
        <dbReference type="ChEBI" id="CHEBI:59789"/>
        <dbReference type="ChEBI" id="CHEBI:140311"/>
    </reaction>
</comment>
<gene>
    <name evidence="14" type="primary">nrdG</name>
    <name evidence="14" type="ORF">H1B31_04345</name>
</gene>
<keyword evidence="6" id="KW-0949">S-adenosyl-L-methionine</keyword>
<evidence type="ECO:0000256" key="9">
    <source>
        <dbReference type="ARBA" id="ARBA00023004"/>
    </source>
</evidence>
<evidence type="ECO:0000256" key="11">
    <source>
        <dbReference type="ARBA" id="ARBA00047365"/>
    </source>
</evidence>
<dbReference type="GO" id="GO:0051539">
    <property type="term" value="F:4 iron, 4 sulfur cluster binding"/>
    <property type="evidence" value="ECO:0007669"/>
    <property type="project" value="UniProtKB-KW"/>
</dbReference>
<keyword evidence="7" id="KW-0479">Metal-binding</keyword>
<dbReference type="EC" id="1.97.1.-" evidence="12"/>
<evidence type="ECO:0000256" key="10">
    <source>
        <dbReference type="ARBA" id="ARBA00023014"/>
    </source>
</evidence>
<dbReference type="InterPro" id="IPR058240">
    <property type="entry name" value="rSAM_sf"/>
</dbReference>
<dbReference type="SUPFAM" id="SSF102114">
    <property type="entry name" value="Radical SAM enzymes"/>
    <property type="match status" value="1"/>
</dbReference>
<dbReference type="GO" id="GO:0043365">
    <property type="term" value="F:[formate-C-acetyltransferase]-activating enzyme activity"/>
    <property type="evidence" value="ECO:0007669"/>
    <property type="project" value="InterPro"/>
</dbReference>
<evidence type="ECO:0000256" key="2">
    <source>
        <dbReference type="ARBA" id="ARBA00003852"/>
    </source>
</evidence>
<dbReference type="PANTHER" id="PTHR30352:SF2">
    <property type="entry name" value="ANAEROBIC RIBONUCLEOSIDE-TRIPHOSPHATE REDUCTASE-ACTIVATING PROTEIN"/>
    <property type="match status" value="1"/>
</dbReference>
<dbReference type="SFLD" id="SFLDG01063">
    <property type="entry name" value="activating_enzymes__group_1"/>
    <property type="match status" value="1"/>
</dbReference>
<sequence>MSASSTDSTEIHISGIARDSIVDGEGIRLTVFTQGCPRRCPGCHNPDTQPRTGGRMTTVGAVLAELDENPLLTGLTLSGGEPFLQPAALLPLARGAHARGLDVWSYTGYTLEELRAQENPAVDALLDELDVLVDGDYREEERDLTLHFRGSRNQRVIDLAATRATGTLTLLYKDE</sequence>
<proteinExistence type="inferred from homology"/>
<evidence type="ECO:0000256" key="6">
    <source>
        <dbReference type="ARBA" id="ARBA00022691"/>
    </source>
</evidence>
<protein>
    <recommendedName>
        <fullName evidence="4 12">Anaerobic ribonucleoside-triphosphate reductase-activating protein</fullName>
        <ecNumber evidence="12">1.97.1.-</ecNumber>
    </recommendedName>
</protein>
<evidence type="ECO:0000256" key="7">
    <source>
        <dbReference type="ARBA" id="ARBA00022723"/>
    </source>
</evidence>
<keyword evidence="10" id="KW-0411">Iron-sulfur</keyword>
<evidence type="ECO:0000256" key="3">
    <source>
        <dbReference type="ARBA" id="ARBA00009777"/>
    </source>
</evidence>
<evidence type="ECO:0000256" key="1">
    <source>
        <dbReference type="ARBA" id="ARBA00001966"/>
    </source>
</evidence>
<dbReference type="PROSITE" id="PS51918">
    <property type="entry name" value="RADICAL_SAM"/>
    <property type="match status" value="1"/>
</dbReference>
<dbReference type="RefSeq" id="WP_185981038.1">
    <property type="nucleotide sequence ID" value="NZ_CP060204.1"/>
</dbReference>
<evidence type="ECO:0000256" key="12">
    <source>
        <dbReference type="PIRNR" id="PIRNR000368"/>
    </source>
</evidence>
<comment type="function">
    <text evidence="2 12">Activation of anaerobic ribonucleoside-triphosphate reductase under anaerobic conditions by generation of an organic free radical, using S-adenosylmethionine and reduced flavodoxin as cosubstrates to produce 5'-deoxy-adenosine.</text>
</comment>
<dbReference type="EMBL" id="CP060204">
    <property type="protein sequence ID" value="QNH55168.1"/>
    <property type="molecule type" value="Genomic_DNA"/>
</dbReference>
<evidence type="ECO:0000259" key="13">
    <source>
        <dbReference type="PROSITE" id="PS51918"/>
    </source>
</evidence>
<evidence type="ECO:0000256" key="4">
    <source>
        <dbReference type="ARBA" id="ARBA00014281"/>
    </source>
</evidence>
<dbReference type="InterPro" id="IPR012837">
    <property type="entry name" value="NrdG"/>
</dbReference>
<keyword evidence="15" id="KW-1185">Reference proteome</keyword>
<reference evidence="14 15" key="1">
    <citation type="submission" date="2020-07" db="EMBL/GenBank/DDBJ databases">
        <title>Complete genome and description of Selenomonas timonensis sp. nov., a new bacterium isolated from a gingivitis subject.</title>
        <authorList>
            <person name="Antezack A."/>
        </authorList>
    </citation>
    <scope>NUCLEOTIDE SEQUENCE [LARGE SCALE GENOMIC DNA]</scope>
    <source>
        <strain evidence="14 15">Marseille-Q3039</strain>
    </source>
</reference>
<dbReference type="Proteomes" id="UP000515480">
    <property type="component" value="Chromosome"/>
</dbReference>
<evidence type="ECO:0000256" key="8">
    <source>
        <dbReference type="ARBA" id="ARBA00023002"/>
    </source>
</evidence>
<evidence type="ECO:0000313" key="14">
    <source>
        <dbReference type="EMBL" id="QNH55168.1"/>
    </source>
</evidence>
<dbReference type="SFLD" id="SFLDS00029">
    <property type="entry name" value="Radical_SAM"/>
    <property type="match status" value="1"/>
</dbReference>
<comment type="cofactor">
    <cofactor evidence="1">
        <name>[4Fe-4S] cluster</name>
        <dbReference type="ChEBI" id="CHEBI:49883"/>
    </cofactor>
</comment>
<evidence type="ECO:0000313" key="15">
    <source>
        <dbReference type="Proteomes" id="UP000515480"/>
    </source>
</evidence>
<dbReference type="GO" id="GO:0046872">
    <property type="term" value="F:metal ion binding"/>
    <property type="evidence" value="ECO:0007669"/>
    <property type="project" value="UniProtKB-KW"/>
</dbReference>
<dbReference type="InterPro" id="IPR013785">
    <property type="entry name" value="Aldolase_TIM"/>
</dbReference>
<dbReference type="NCBIfam" id="TIGR02491">
    <property type="entry name" value="NrdG"/>
    <property type="match status" value="1"/>
</dbReference>